<dbReference type="HOGENOM" id="CLU_127045_0_0_9"/>
<sequence>MIFMLKKNLLPLTSMVLVLGLGGLVTHIDSVQASAFGRSGIVTVPKKMQGTWYSYDRDAHNGKKITFTAHTVNGRMIYVQDKDTINNYLNGKIKNQKTFDQTTQNWMSGRITKMKNDVFYEIDPWITFEKWSLYRVTPQIINGKQHNVLVYSSRYDGGNYYRSKKLAKQMKNFKFEKVNYTM</sequence>
<accession>C2EK93</accession>
<dbReference type="Proteomes" id="UP000005583">
    <property type="component" value="Unassembled WGS sequence"/>
</dbReference>
<proteinExistence type="predicted"/>
<name>C2EK93_9LACO</name>
<protein>
    <submittedName>
        <fullName evidence="1">Uncharacterized protein</fullName>
    </submittedName>
</protein>
<evidence type="ECO:0000313" key="2">
    <source>
        <dbReference type="Proteomes" id="UP000005583"/>
    </source>
</evidence>
<dbReference type="PATRIC" id="fig|525365.8.peg.1430"/>
<dbReference type="EMBL" id="ACGU01000009">
    <property type="protein sequence ID" value="EEJ73108.1"/>
    <property type="molecule type" value="Genomic_DNA"/>
</dbReference>
<dbReference type="STRING" id="525365.HMPREF0548_0089"/>
<evidence type="ECO:0000313" key="1">
    <source>
        <dbReference type="EMBL" id="EEJ73108.1"/>
    </source>
</evidence>
<keyword evidence="2" id="KW-1185">Reference proteome</keyword>
<dbReference type="RefSeq" id="WP_007126280.1">
    <property type="nucleotide sequence ID" value="NZ_AZFO01000004.1"/>
</dbReference>
<organism evidence="1 2">
    <name type="scientific">Lactobacillus ultunensis DSM 16047</name>
    <dbReference type="NCBI Taxonomy" id="525365"/>
    <lineage>
        <taxon>Bacteria</taxon>
        <taxon>Bacillati</taxon>
        <taxon>Bacillota</taxon>
        <taxon>Bacilli</taxon>
        <taxon>Lactobacillales</taxon>
        <taxon>Lactobacillaceae</taxon>
        <taxon>Lactobacillus</taxon>
    </lineage>
</organism>
<dbReference type="OrthoDB" id="2293239at2"/>
<gene>
    <name evidence="1" type="ORF">HMPREF0548_0089</name>
</gene>
<dbReference type="AlphaFoldDB" id="C2EK93"/>
<reference evidence="1 2" key="1">
    <citation type="submission" date="2009-01" db="EMBL/GenBank/DDBJ databases">
        <authorList>
            <person name="Qin X."/>
            <person name="Bachman B."/>
            <person name="Battles P."/>
            <person name="Bell A."/>
            <person name="Bess C."/>
            <person name="Bickham C."/>
            <person name="Chaboub L."/>
            <person name="Chen D."/>
            <person name="Coyle M."/>
            <person name="Deiros D.R."/>
            <person name="Dinh H."/>
            <person name="Forbes L."/>
            <person name="Fowler G."/>
            <person name="Francisco L."/>
            <person name="Fu Q."/>
            <person name="Gubbala S."/>
            <person name="Hale W."/>
            <person name="Han Y."/>
            <person name="Hemphill L."/>
            <person name="Highlander S.K."/>
            <person name="Hirani K."/>
            <person name="Hogues M."/>
            <person name="Jackson L."/>
            <person name="Jakkamsetti A."/>
            <person name="Javaid M."/>
            <person name="Jiang H."/>
            <person name="Korchina V."/>
            <person name="Kovar C."/>
            <person name="Lara F."/>
            <person name="Lee S."/>
            <person name="Mata R."/>
            <person name="Mathew T."/>
            <person name="Moen C."/>
            <person name="Morales K."/>
            <person name="Munidasa M."/>
            <person name="Nazareth L."/>
            <person name="Ngo R."/>
            <person name="Nguyen L."/>
            <person name="Okwuonu G."/>
            <person name="Ongeri F."/>
            <person name="Patil S."/>
            <person name="Petrosino J."/>
            <person name="Pham C."/>
            <person name="Pham P."/>
            <person name="Pu L.-L."/>
            <person name="Puazo M."/>
            <person name="Raj R."/>
            <person name="Reid J."/>
            <person name="Rouhana J."/>
            <person name="Saada N."/>
            <person name="Shang Y."/>
            <person name="Simmons D."/>
            <person name="Thornton R."/>
            <person name="Warren J."/>
            <person name="Weissenberger G."/>
            <person name="Zhang J."/>
            <person name="Zhang L."/>
            <person name="Zhou C."/>
            <person name="Zhu D."/>
            <person name="Muzny D."/>
            <person name="Worley K."/>
            <person name="Gibbs R."/>
        </authorList>
    </citation>
    <scope>NUCLEOTIDE SEQUENCE [LARGE SCALE GENOMIC DNA]</scope>
    <source>
        <strain evidence="1 2">DSM 16047</strain>
    </source>
</reference>
<comment type="caution">
    <text evidence="1">The sequence shown here is derived from an EMBL/GenBank/DDBJ whole genome shotgun (WGS) entry which is preliminary data.</text>
</comment>
<dbReference type="eggNOG" id="ENOG5031AGT">
    <property type="taxonomic scope" value="Bacteria"/>
</dbReference>